<dbReference type="GO" id="GO:0016747">
    <property type="term" value="F:acyltransferase activity, transferring groups other than amino-acyl groups"/>
    <property type="evidence" value="ECO:0007669"/>
    <property type="project" value="InterPro"/>
</dbReference>
<dbReference type="RefSeq" id="XP_033464527.1">
    <property type="nucleotide sequence ID" value="XM_033603720.1"/>
</dbReference>
<protein>
    <recommendedName>
        <fullName evidence="1">N-acetyltransferase domain-containing protein</fullName>
    </recommendedName>
</protein>
<proteinExistence type="predicted"/>
<dbReference type="SUPFAM" id="SSF55729">
    <property type="entry name" value="Acyl-CoA N-acyltransferases (Nat)"/>
    <property type="match status" value="1"/>
</dbReference>
<dbReference type="CDD" id="cd04301">
    <property type="entry name" value="NAT_SF"/>
    <property type="match status" value="1"/>
</dbReference>
<reference evidence="3" key="2">
    <citation type="submission" date="2020-04" db="EMBL/GenBank/DDBJ databases">
        <authorList>
            <consortium name="NCBI Genome Project"/>
        </authorList>
    </citation>
    <scope>NUCLEOTIDE SEQUENCE</scope>
    <source>
        <strain evidence="3">CBS 342.82</strain>
    </source>
</reference>
<evidence type="ECO:0000313" key="3">
    <source>
        <dbReference type="RefSeq" id="XP_033464527.1"/>
    </source>
</evidence>
<dbReference type="Gene3D" id="3.40.630.30">
    <property type="match status" value="1"/>
</dbReference>
<gene>
    <name evidence="3" type="ORF">K489DRAFT_375593</name>
</gene>
<keyword evidence="2" id="KW-1185">Reference proteome</keyword>
<evidence type="ECO:0000313" key="2">
    <source>
        <dbReference type="Proteomes" id="UP000504637"/>
    </source>
</evidence>
<dbReference type="Pfam" id="PF13508">
    <property type="entry name" value="Acetyltransf_7"/>
    <property type="match status" value="1"/>
</dbReference>
<dbReference type="InterPro" id="IPR000182">
    <property type="entry name" value="GNAT_dom"/>
</dbReference>
<reference evidence="3" key="1">
    <citation type="submission" date="2020-01" db="EMBL/GenBank/DDBJ databases">
        <authorList>
            <consortium name="DOE Joint Genome Institute"/>
            <person name="Haridas S."/>
            <person name="Albert R."/>
            <person name="Binder M."/>
            <person name="Bloem J."/>
            <person name="Labutti K."/>
            <person name="Salamov A."/>
            <person name="Andreopoulos B."/>
            <person name="Baker S.E."/>
            <person name="Barry K."/>
            <person name="Bills G."/>
            <person name="Bluhm B.H."/>
            <person name="Cannon C."/>
            <person name="Castanera R."/>
            <person name="Culley D.E."/>
            <person name="Daum C."/>
            <person name="Ezra D."/>
            <person name="Gonzalez J.B."/>
            <person name="Henrissat B."/>
            <person name="Kuo A."/>
            <person name="Liang C."/>
            <person name="Lipzen A."/>
            <person name="Lutzoni F."/>
            <person name="Magnuson J."/>
            <person name="Mondo S."/>
            <person name="Nolan M."/>
            <person name="Ohm R."/>
            <person name="Pangilinan J."/>
            <person name="Park H.-J."/>
            <person name="Ramirez L."/>
            <person name="Alfaro M."/>
            <person name="Sun H."/>
            <person name="Tritt A."/>
            <person name="Yoshinaga Y."/>
            <person name="Zwiers L.-H."/>
            <person name="Turgeon B.G."/>
            <person name="Goodwin S.B."/>
            <person name="Spatafora J.W."/>
            <person name="Crous P.W."/>
            <person name="Grigoriev I.V."/>
        </authorList>
    </citation>
    <scope>NUCLEOTIDE SEQUENCE</scope>
    <source>
        <strain evidence="3">CBS 342.82</strain>
    </source>
</reference>
<dbReference type="InterPro" id="IPR052523">
    <property type="entry name" value="Trichothecene_AcTrans"/>
</dbReference>
<dbReference type="OrthoDB" id="2115692at2759"/>
<feature type="domain" description="N-acetyltransferase" evidence="1">
    <location>
        <begin position="85"/>
        <end position="217"/>
    </location>
</feature>
<dbReference type="PROSITE" id="PS51186">
    <property type="entry name" value="GNAT"/>
    <property type="match status" value="1"/>
</dbReference>
<dbReference type="AlphaFoldDB" id="A0A6J3MHR1"/>
<reference evidence="3" key="3">
    <citation type="submission" date="2025-08" db="UniProtKB">
        <authorList>
            <consortium name="RefSeq"/>
        </authorList>
    </citation>
    <scope>IDENTIFICATION</scope>
    <source>
        <strain evidence="3">CBS 342.82</strain>
    </source>
</reference>
<dbReference type="InterPro" id="IPR016181">
    <property type="entry name" value="Acyl_CoA_acyltransferase"/>
</dbReference>
<organism evidence="3">
    <name type="scientific">Dissoconium aciculare CBS 342.82</name>
    <dbReference type="NCBI Taxonomy" id="1314786"/>
    <lineage>
        <taxon>Eukaryota</taxon>
        <taxon>Fungi</taxon>
        <taxon>Dikarya</taxon>
        <taxon>Ascomycota</taxon>
        <taxon>Pezizomycotina</taxon>
        <taxon>Dothideomycetes</taxon>
        <taxon>Dothideomycetidae</taxon>
        <taxon>Mycosphaerellales</taxon>
        <taxon>Dissoconiaceae</taxon>
        <taxon>Dissoconium</taxon>
    </lineage>
</organism>
<dbReference type="PANTHER" id="PTHR42791:SF16">
    <property type="entry name" value="N-ACETYLTRANSFERASE DOMAIN-CONTAINING PROTEIN"/>
    <property type="match status" value="1"/>
</dbReference>
<name>A0A6J3MHR1_9PEZI</name>
<evidence type="ECO:0000259" key="1">
    <source>
        <dbReference type="PROSITE" id="PS51186"/>
    </source>
</evidence>
<dbReference type="Proteomes" id="UP000504637">
    <property type="component" value="Unplaced"/>
</dbReference>
<dbReference type="GeneID" id="54361520"/>
<accession>A0A6J3MHR1</accession>
<sequence>MSIRFATYDDLLPASKAMAAAFEDNDLFDYYMHPKRKDYPEDFYLYFLRQLRIAYVSGPRDKILVAYKPGENGEGEIITGVAHWIRMTANPSKSLYTLASIRLMHAYNYLESLAYPNRAADPSRLGLLRESAPYFSYRWTGTRGEVWMLSHLAIDPKFEGQGVGRSLVNWGFDQARKEAIGCTVISAAGKAGFYRKCGFDVDDGNVNDHTPPDHPLRRIPGGSVHFWDNGIPPQGVKKYGES</sequence>
<dbReference type="PANTHER" id="PTHR42791">
    <property type="entry name" value="GNAT FAMILY ACETYLTRANSFERASE"/>
    <property type="match status" value="1"/>
</dbReference>